<sequence length="135" mass="14840">MNTAILLMGHGSRIPEANDALHAIAEMVKAQTGCPIVEVSFREQHSPNIQRGIDACVEQGAKRILLYPYFLFAGAHVLEDLPAEMEEATRRYPGLEMVLGKPLGVHRKLAEIVCERISDSLGEVGWECEAKRAAS</sequence>
<keyword evidence="2" id="KW-0456">Lyase</keyword>
<reference evidence="3 4" key="1">
    <citation type="journal article" date="2016" name="C (Basel)">
        <title>Selective Growth of and Electricity Production by Marine Exoelectrogenic Bacteria in Self-Aggregated Hydrogel of Microbially Reduced Graphene Oxide.</title>
        <authorList>
            <person name="Yoshida N."/>
            <person name="Goto Y."/>
            <person name="Miyata Y."/>
        </authorList>
    </citation>
    <scope>NUCLEOTIDE SEQUENCE [LARGE SCALE GENOMIC DNA]</scope>
    <source>
        <strain evidence="3 4">NIT-T3</strain>
    </source>
</reference>
<dbReference type="RefSeq" id="WP_221251189.1">
    <property type="nucleotide sequence ID" value="NZ_AP024355.1"/>
</dbReference>
<dbReference type="CDD" id="cd03416">
    <property type="entry name" value="CbiX_SirB_N"/>
    <property type="match status" value="1"/>
</dbReference>
<proteinExistence type="predicted"/>
<evidence type="ECO:0000313" key="4">
    <source>
        <dbReference type="Proteomes" id="UP001319827"/>
    </source>
</evidence>
<dbReference type="Pfam" id="PF01903">
    <property type="entry name" value="CbiX"/>
    <property type="match status" value="1"/>
</dbReference>
<gene>
    <name evidence="3" type="primary">cbiX</name>
    <name evidence="3" type="ORF">DESUT3_08060</name>
</gene>
<dbReference type="PANTHER" id="PTHR33542">
    <property type="entry name" value="SIROHYDROCHLORIN FERROCHELATASE, CHLOROPLASTIC"/>
    <property type="match status" value="1"/>
</dbReference>
<dbReference type="Proteomes" id="UP001319827">
    <property type="component" value="Chromosome"/>
</dbReference>
<evidence type="ECO:0000313" key="3">
    <source>
        <dbReference type="EMBL" id="BCR03737.1"/>
    </source>
</evidence>
<dbReference type="InterPro" id="IPR050963">
    <property type="entry name" value="Sirohydro_Cobaltochel/CbiX"/>
</dbReference>
<keyword evidence="4" id="KW-1185">Reference proteome</keyword>
<dbReference type="InterPro" id="IPR002762">
    <property type="entry name" value="CbiX-like"/>
</dbReference>
<dbReference type="Gene3D" id="3.40.50.1400">
    <property type="match status" value="1"/>
</dbReference>
<keyword evidence="1" id="KW-0479">Metal-binding</keyword>
<dbReference type="SUPFAM" id="SSF53800">
    <property type="entry name" value="Chelatase"/>
    <property type="match status" value="1"/>
</dbReference>
<name>A0ABM8HMX1_9BACT</name>
<reference evidence="3 4" key="2">
    <citation type="journal article" date="2021" name="Int. J. Syst. Evol. Microbiol.">
        <title>Isolation and Polyphasic Characterization of Desulfuromonas versatilis sp. Nov., an Electrogenic Bacteria Capable of Versatile Metabolism Isolated from a Graphene Oxide-Reducing Enrichment Culture.</title>
        <authorList>
            <person name="Xie L."/>
            <person name="Yoshida N."/>
            <person name="Ishii S."/>
            <person name="Meng L."/>
        </authorList>
    </citation>
    <scope>NUCLEOTIDE SEQUENCE [LARGE SCALE GENOMIC DNA]</scope>
    <source>
        <strain evidence="3 4">NIT-T3</strain>
    </source>
</reference>
<dbReference type="EMBL" id="AP024355">
    <property type="protein sequence ID" value="BCR03737.1"/>
    <property type="molecule type" value="Genomic_DNA"/>
</dbReference>
<protein>
    <submittedName>
        <fullName evidence="3">Sirohydrochlorin cobaltochelatase</fullName>
    </submittedName>
</protein>
<organism evidence="3 4">
    <name type="scientific">Desulfuromonas versatilis</name>
    <dbReference type="NCBI Taxonomy" id="2802975"/>
    <lineage>
        <taxon>Bacteria</taxon>
        <taxon>Pseudomonadati</taxon>
        <taxon>Thermodesulfobacteriota</taxon>
        <taxon>Desulfuromonadia</taxon>
        <taxon>Desulfuromonadales</taxon>
        <taxon>Desulfuromonadaceae</taxon>
        <taxon>Desulfuromonas</taxon>
    </lineage>
</organism>
<evidence type="ECO:0000256" key="1">
    <source>
        <dbReference type="ARBA" id="ARBA00022723"/>
    </source>
</evidence>
<evidence type="ECO:0000256" key="2">
    <source>
        <dbReference type="ARBA" id="ARBA00023239"/>
    </source>
</evidence>
<dbReference type="PANTHER" id="PTHR33542:SF3">
    <property type="entry name" value="SIROHYDROCHLORIN FERROCHELATASE, CHLOROPLASTIC"/>
    <property type="match status" value="1"/>
</dbReference>
<accession>A0ABM8HMX1</accession>